<dbReference type="GO" id="GO:0017150">
    <property type="term" value="F:tRNA dihydrouridine synthase activity"/>
    <property type="evidence" value="ECO:0007669"/>
    <property type="project" value="UniProtKB-UniRule"/>
</dbReference>
<dbReference type="AlphaFoldDB" id="A0A6B2QYG0"/>
<feature type="active site" description="Proton donor" evidence="12 14">
    <location>
        <position position="100"/>
    </location>
</feature>
<dbReference type="RefSeq" id="WP_163653559.1">
    <property type="nucleotide sequence ID" value="NZ_JAAGRN010000004.1"/>
</dbReference>
<keyword evidence="5 12" id="KW-0288">FMN</keyword>
<dbReference type="InterPro" id="IPR004652">
    <property type="entry name" value="DusB-like"/>
</dbReference>
<gene>
    <name evidence="12 17" type="primary">dusB</name>
    <name evidence="17" type="ORF">G3I67_07395</name>
</gene>
<organism evidence="17">
    <name type="scientific">Sheuella amnicola</name>
    <dbReference type="NCBI Taxonomy" id="2707330"/>
    <lineage>
        <taxon>Bacteria</taxon>
        <taxon>Pseudomonadati</taxon>
        <taxon>Pseudomonadota</taxon>
        <taxon>Betaproteobacteria</taxon>
        <taxon>Burkholderiales</taxon>
        <taxon>Alcaligenaceae</taxon>
        <taxon>Sheuella</taxon>
    </lineage>
</organism>
<comment type="similarity">
    <text evidence="13">Belongs to the dus family.</text>
</comment>
<comment type="caution">
    <text evidence="17">The sequence shown here is derived from an EMBL/GenBank/DDBJ whole genome shotgun (WGS) entry which is preliminary data.</text>
</comment>
<dbReference type="InterPro" id="IPR018517">
    <property type="entry name" value="tRNA_hU_synthase_CS"/>
</dbReference>
<comment type="function">
    <text evidence="2 12 13">Catalyzes the synthesis of 5,6-dihydrouridine (D), a modified base found in the D-loop of most tRNAs, via the reduction of the C5-C6 double bond in target uridines.</text>
</comment>
<accession>A0A6B2QYG0</accession>
<dbReference type="InterPro" id="IPR032887">
    <property type="entry name" value="DusB"/>
</dbReference>
<evidence type="ECO:0000256" key="10">
    <source>
        <dbReference type="ARBA" id="ARBA00048205"/>
    </source>
</evidence>
<dbReference type="InterPro" id="IPR001269">
    <property type="entry name" value="DUS_fam"/>
</dbReference>
<dbReference type="PANTHER" id="PTHR45846:SF1">
    <property type="entry name" value="TRNA-DIHYDROURIDINE(47) SYNTHASE [NAD(P)(+)]-LIKE"/>
    <property type="match status" value="1"/>
</dbReference>
<dbReference type="PANTHER" id="PTHR45846">
    <property type="entry name" value="TRNA-DIHYDROURIDINE(47) SYNTHASE [NAD(P)(+)]-LIKE"/>
    <property type="match status" value="1"/>
</dbReference>
<dbReference type="GO" id="GO:0010181">
    <property type="term" value="F:FMN binding"/>
    <property type="evidence" value="ECO:0007669"/>
    <property type="project" value="UniProtKB-UniRule"/>
</dbReference>
<feature type="binding site" evidence="12 15">
    <location>
        <position position="70"/>
    </location>
    <ligand>
        <name>FMN</name>
        <dbReference type="ChEBI" id="CHEBI:58210"/>
    </ligand>
</feature>
<keyword evidence="6 12" id="KW-0819">tRNA processing</keyword>
<dbReference type="SUPFAM" id="SSF51395">
    <property type="entry name" value="FMN-linked oxidoreductases"/>
    <property type="match status" value="1"/>
</dbReference>
<keyword evidence="4 12" id="KW-0285">Flavoprotein</keyword>
<reference evidence="17" key="1">
    <citation type="submission" date="2020-02" db="EMBL/GenBank/DDBJ databases">
        <authorList>
            <person name="Chen W.-M."/>
        </authorList>
    </citation>
    <scope>NUCLEOTIDE SEQUENCE</scope>
    <source>
        <strain evidence="17">NBD-18</strain>
    </source>
</reference>
<dbReference type="InterPro" id="IPR024036">
    <property type="entry name" value="tRNA-dHydroUridine_Synthase_C"/>
</dbReference>
<evidence type="ECO:0000313" key="17">
    <source>
        <dbReference type="EMBL" id="NDY83051.1"/>
    </source>
</evidence>
<dbReference type="CDD" id="cd02801">
    <property type="entry name" value="DUS_like_FMN"/>
    <property type="match status" value="1"/>
</dbReference>
<sequence>MQLGPWSLPNNVFVAPMAGVTDRPFRQLCKRLGAGYAVSEMAASNPQLWNSVKSSRRLNHDGEIDPIAVQIAGADPEMMAQAAIFNIEKGARIIDINMGCPVKKVCQVASGSALLRHEDLIARILDSVVSACSPLGVPVTLKTRTGWSREQRNALRIARLAQDSGISALILHGRTREDMYNGQAEYETIRSVKEILTIPVVANGDIDSPQKARQVLDFTKADAVMIGRAAQGRPWIFREIDHFLRTGEHLPAPTWGEMRDLLMHHLSDHYGFYGESTGVRTARKHIGWYVEALPDGQAFRDKINRLESTSEQFACVDRWFTAQSEIYPDTSPTNCDNAKKSAPVLKAA</sequence>
<keyword evidence="15" id="KW-0547">Nucleotide-binding</keyword>
<feature type="binding site" evidence="15">
    <location>
        <position position="172"/>
    </location>
    <ligand>
        <name>FMN</name>
        <dbReference type="ChEBI" id="CHEBI:58210"/>
    </ligand>
</feature>
<feature type="domain" description="DUS-like FMN-binding" evidence="16">
    <location>
        <begin position="14"/>
        <end position="317"/>
    </location>
</feature>
<keyword evidence="8 12" id="KW-0694">RNA-binding</keyword>
<dbReference type="Pfam" id="PF01207">
    <property type="entry name" value="Dus"/>
    <property type="match status" value="1"/>
</dbReference>
<feature type="binding site" evidence="12 15">
    <location>
        <position position="142"/>
    </location>
    <ligand>
        <name>FMN</name>
        <dbReference type="ChEBI" id="CHEBI:58210"/>
    </ligand>
</feature>
<evidence type="ECO:0000256" key="14">
    <source>
        <dbReference type="PIRSR" id="PIRSR006621-1"/>
    </source>
</evidence>
<evidence type="ECO:0000259" key="16">
    <source>
        <dbReference type="Pfam" id="PF01207"/>
    </source>
</evidence>
<evidence type="ECO:0000256" key="2">
    <source>
        <dbReference type="ARBA" id="ARBA00002790"/>
    </source>
</evidence>
<name>A0A6B2QYG0_9BURK</name>
<comment type="similarity">
    <text evidence="12">Belongs to the Dus family. DusB subfamily.</text>
</comment>
<dbReference type="GO" id="GO:0050660">
    <property type="term" value="F:flavin adenine dinucleotide binding"/>
    <property type="evidence" value="ECO:0007669"/>
    <property type="project" value="InterPro"/>
</dbReference>
<feature type="binding site" evidence="12 15">
    <location>
        <begin position="16"/>
        <end position="18"/>
    </location>
    <ligand>
        <name>FMN</name>
        <dbReference type="ChEBI" id="CHEBI:58210"/>
    </ligand>
</feature>
<keyword evidence="9 12" id="KW-0560">Oxidoreductase</keyword>
<evidence type="ECO:0000256" key="7">
    <source>
        <dbReference type="ARBA" id="ARBA00022857"/>
    </source>
</evidence>
<comment type="catalytic activity">
    <reaction evidence="11 12">
        <text>a 5,6-dihydrouridine in tRNA + NAD(+) = a uridine in tRNA + NADH + H(+)</text>
        <dbReference type="Rhea" id="RHEA:54452"/>
        <dbReference type="Rhea" id="RHEA-COMP:13339"/>
        <dbReference type="Rhea" id="RHEA-COMP:13887"/>
        <dbReference type="ChEBI" id="CHEBI:15378"/>
        <dbReference type="ChEBI" id="CHEBI:57540"/>
        <dbReference type="ChEBI" id="CHEBI:57945"/>
        <dbReference type="ChEBI" id="CHEBI:65315"/>
        <dbReference type="ChEBI" id="CHEBI:74443"/>
    </reaction>
</comment>
<evidence type="ECO:0000256" key="5">
    <source>
        <dbReference type="ARBA" id="ARBA00022643"/>
    </source>
</evidence>
<evidence type="ECO:0000256" key="9">
    <source>
        <dbReference type="ARBA" id="ARBA00023002"/>
    </source>
</evidence>
<proteinExistence type="inferred from homology"/>
<keyword evidence="7 12" id="KW-0521">NADP</keyword>
<evidence type="ECO:0000256" key="4">
    <source>
        <dbReference type="ARBA" id="ARBA00022630"/>
    </source>
</evidence>
<dbReference type="PROSITE" id="PS01136">
    <property type="entry name" value="UPF0034"/>
    <property type="match status" value="1"/>
</dbReference>
<dbReference type="HAMAP" id="MF_02042">
    <property type="entry name" value="DusB_subfam"/>
    <property type="match status" value="1"/>
</dbReference>
<dbReference type="InterPro" id="IPR035587">
    <property type="entry name" value="DUS-like_FMN-bd"/>
</dbReference>
<comment type="cofactor">
    <cofactor evidence="1 12 13 15">
        <name>FMN</name>
        <dbReference type="ChEBI" id="CHEBI:58210"/>
    </cofactor>
</comment>
<evidence type="ECO:0000256" key="15">
    <source>
        <dbReference type="PIRSR" id="PIRSR006621-2"/>
    </source>
</evidence>
<evidence type="ECO:0000256" key="13">
    <source>
        <dbReference type="PIRNR" id="PIRNR006621"/>
    </source>
</evidence>
<dbReference type="Gene3D" id="3.20.20.70">
    <property type="entry name" value="Aldolase class I"/>
    <property type="match status" value="1"/>
</dbReference>
<dbReference type="GO" id="GO:0000049">
    <property type="term" value="F:tRNA binding"/>
    <property type="evidence" value="ECO:0007669"/>
    <property type="project" value="UniProtKB-UniRule"/>
</dbReference>
<comment type="catalytic activity">
    <reaction evidence="10 12">
        <text>a 5,6-dihydrouridine in tRNA + NADP(+) = a uridine in tRNA + NADPH + H(+)</text>
        <dbReference type="Rhea" id="RHEA:23624"/>
        <dbReference type="Rhea" id="RHEA-COMP:13339"/>
        <dbReference type="Rhea" id="RHEA-COMP:13887"/>
        <dbReference type="ChEBI" id="CHEBI:15378"/>
        <dbReference type="ChEBI" id="CHEBI:57783"/>
        <dbReference type="ChEBI" id="CHEBI:58349"/>
        <dbReference type="ChEBI" id="CHEBI:65315"/>
        <dbReference type="ChEBI" id="CHEBI:74443"/>
    </reaction>
</comment>
<dbReference type="EMBL" id="JAAGRN010000004">
    <property type="protein sequence ID" value="NDY83051.1"/>
    <property type="molecule type" value="Genomic_DNA"/>
</dbReference>
<protein>
    <recommendedName>
        <fullName evidence="12">tRNA-dihydrouridine synthase B</fullName>
        <ecNumber evidence="12">1.3.1.-</ecNumber>
    </recommendedName>
</protein>
<evidence type="ECO:0000256" key="3">
    <source>
        <dbReference type="ARBA" id="ARBA00022555"/>
    </source>
</evidence>
<evidence type="ECO:0000256" key="1">
    <source>
        <dbReference type="ARBA" id="ARBA00001917"/>
    </source>
</evidence>
<feature type="binding site" evidence="12">
    <location>
        <begin position="203"/>
        <end position="205"/>
    </location>
    <ligand>
        <name>FMN</name>
        <dbReference type="ChEBI" id="CHEBI:58210"/>
    </ligand>
</feature>
<evidence type="ECO:0000256" key="6">
    <source>
        <dbReference type="ARBA" id="ARBA00022694"/>
    </source>
</evidence>
<keyword evidence="3 12" id="KW-0820">tRNA-binding</keyword>
<dbReference type="EC" id="1.3.1.-" evidence="12"/>
<evidence type="ECO:0000256" key="11">
    <source>
        <dbReference type="ARBA" id="ARBA00048802"/>
    </source>
</evidence>
<dbReference type="NCBIfam" id="TIGR00737">
    <property type="entry name" value="nifR3_yhdG"/>
    <property type="match status" value="1"/>
</dbReference>
<dbReference type="Gene3D" id="1.10.1200.80">
    <property type="entry name" value="Putative flavin oxidoreducatase, domain 2"/>
    <property type="match status" value="1"/>
</dbReference>
<evidence type="ECO:0000256" key="12">
    <source>
        <dbReference type="HAMAP-Rule" id="MF_02042"/>
    </source>
</evidence>
<evidence type="ECO:0000256" key="8">
    <source>
        <dbReference type="ARBA" id="ARBA00022884"/>
    </source>
</evidence>
<dbReference type="PIRSF" id="PIRSF006621">
    <property type="entry name" value="Dus"/>
    <property type="match status" value="1"/>
</dbReference>
<feature type="binding site" evidence="12 15">
    <location>
        <begin position="227"/>
        <end position="228"/>
    </location>
    <ligand>
        <name>FMN</name>
        <dbReference type="ChEBI" id="CHEBI:58210"/>
    </ligand>
</feature>
<dbReference type="InterPro" id="IPR013785">
    <property type="entry name" value="Aldolase_TIM"/>
</dbReference>